<dbReference type="SUPFAM" id="SSF47413">
    <property type="entry name" value="lambda repressor-like DNA-binding domains"/>
    <property type="match status" value="1"/>
</dbReference>
<dbReference type="PANTHER" id="PTHR46797">
    <property type="entry name" value="HTH-TYPE TRANSCRIPTIONAL REGULATOR"/>
    <property type="match status" value="1"/>
</dbReference>
<keyword evidence="2" id="KW-0238">DNA-binding</keyword>
<dbReference type="Pfam" id="PF01381">
    <property type="entry name" value="HTH_3"/>
    <property type="match status" value="1"/>
</dbReference>
<accession>A0A6V6YQ88</accession>
<dbReference type="Proteomes" id="UP000530060">
    <property type="component" value="Unassembled WGS sequence"/>
</dbReference>
<gene>
    <name evidence="5" type="ORF">FLAT13_00698</name>
</gene>
<evidence type="ECO:0000259" key="4">
    <source>
        <dbReference type="PROSITE" id="PS50943"/>
    </source>
</evidence>
<reference evidence="5 6" key="1">
    <citation type="submission" date="2020-06" db="EMBL/GenBank/DDBJ databases">
        <authorList>
            <person name="Criscuolo A."/>
        </authorList>
    </citation>
    <scope>NUCLEOTIDE SEQUENCE [LARGE SCALE GENOMIC DNA]</scope>
    <source>
        <strain evidence="6">CIP 111411</strain>
    </source>
</reference>
<feature type="domain" description="HTH cro/C1-type" evidence="4">
    <location>
        <begin position="26"/>
        <end position="80"/>
    </location>
</feature>
<dbReference type="CDD" id="cd00093">
    <property type="entry name" value="HTH_XRE"/>
    <property type="match status" value="1"/>
</dbReference>
<keyword evidence="3" id="KW-0804">Transcription</keyword>
<dbReference type="PROSITE" id="PS50943">
    <property type="entry name" value="HTH_CROC1"/>
    <property type="match status" value="1"/>
</dbReference>
<evidence type="ECO:0000313" key="6">
    <source>
        <dbReference type="Proteomes" id="UP000530060"/>
    </source>
</evidence>
<protein>
    <recommendedName>
        <fullName evidence="4">HTH cro/C1-type domain-containing protein</fullName>
    </recommendedName>
</protein>
<dbReference type="InterPro" id="IPR050807">
    <property type="entry name" value="TransReg_Diox_bact_type"/>
</dbReference>
<evidence type="ECO:0000256" key="1">
    <source>
        <dbReference type="ARBA" id="ARBA00023015"/>
    </source>
</evidence>
<dbReference type="SMART" id="SM00530">
    <property type="entry name" value="HTH_XRE"/>
    <property type="match status" value="1"/>
</dbReference>
<dbReference type="Gene3D" id="1.10.260.40">
    <property type="entry name" value="lambda repressor-like DNA-binding domains"/>
    <property type="match status" value="1"/>
</dbReference>
<dbReference type="InterPro" id="IPR010982">
    <property type="entry name" value="Lambda_DNA-bd_dom_sf"/>
</dbReference>
<dbReference type="GO" id="GO:0005829">
    <property type="term" value="C:cytosol"/>
    <property type="evidence" value="ECO:0007669"/>
    <property type="project" value="TreeGrafter"/>
</dbReference>
<dbReference type="AlphaFoldDB" id="A0A6V6YQ88"/>
<proteinExistence type="predicted"/>
<dbReference type="GO" id="GO:0003677">
    <property type="term" value="F:DNA binding"/>
    <property type="evidence" value="ECO:0007669"/>
    <property type="project" value="UniProtKB-KW"/>
</dbReference>
<dbReference type="PANTHER" id="PTHR46797:SF23">
    <property type="entry name" value="HTH-TYPE TRANSCRIPTIONAL REGULATOR SUTR"/>
    <property type="match status" value="1"/>
</dbReference>
<organism evidence="5 6">
    <name type="scientific">Flavobacterium salmonis</name>
    <dbReference type="NCBI Taxonomy" id="2654844"/>
    <lineage>
        <taxon>Bacteria</taxon>
        <taxon>Pseudomonadati</taxon>
        <taxon>Bacteroidota</taxon>
        <taxon>Flavobacteriia</taxon>
        <taxon>Flavobacteriales</taxon>
        <taxon>Flavobacteriaceae</taxon>
        <taxon>Flavobacterium</taxon>
    </lineage>
</organism>
<comment type="caution">
    <text evidence="5">The sequence shown here is derived from an EMBL/GenBank/DDBJ whole genome shotgun (WGS) entry which is preliminary data.</text>
</comment>
<keyword evidence="6" id="KW-1185">Reference proteome</keyword>
<dbReference type="GO" id="GO:0003700">
    <property type="term" value="F:DNA-binding transcription factor activity"/>
    <property type="evidence" value="ECO:0007669"/>
    <property type="project" value="TreeGrafter"/>
</dbReference>
<keyword evidence="1" id="KW-0805">Transcription regulation</keyword>
<evidence type="ECO:0000256" key="2">
    <source>
        <dbReference type="ARBA" id="ARBA00023125"/>
    </source>
</evidence>
<sequence>MSTGQSSSHTYIYPLMELKEKFGNKIKALREKREYSIEYLANIANIDRTYISDIEKGKRNVSLLIIEKLSKALEVNIQELFNYGE</sequence>
<evidence type="ECO:0000313" key="5">
    <source>
        <dbReference type="EMBL" id="CAD0001625.1"/>
    </source>
</evidence>
<dbReference type="InterPro" id="IPR001387">
    <property type="entry name" value="Cro/C1-type_HTH"/>
</dbReference>
<evidence type="ECO:0000256" key="3">
    <source>
        <dbReference type="ARBA" id="ARBA00023163"/>
    </source>
</evidence>
<dbReference type="EMBL" id="CAIJDP010000057">
    <property type="protein sequence ID" value="CAD0001625.1"/>
    <property type="molecule type" value="Genomic_DNA"/>
</dbReference>
<name>A0A6V6YQ88_9FLAO</name>